<evidence type="ECO:0000256" key="1">
    <source>
        <dbReference type="PIRSR" id="PIRSR613078-1"/>
    </source>
</evidence>
<dbReference type="OrthoDB" id="4697614at2"/>
<dbReference type="RefSeq" id="WP_116418586.1">
    <property type="nucleotide sequence ID" value="NZ_NBXC01000015.1"/>
</dbReference>
<proteinExistence type="predicted"/>
<dbReference type="CDD" id="cd07067">
    <property type="entry name" value="HP_PGM_like"/>
    <property type="match status" value="1"/>
</dbReference>
<feature type="active site" description="Tele-phosphohistidine intermediate" evidence="1">
    <location>
        <position position="9"/>
    </location>
</feature>
<dbReference type="PANTHER" id="PTHR48100">
    <property type="entry name" value="BROAD-SPECIFICITY PHOSPHATASE YOR283W-RELATED"/>
    <property type="match status" value="1"/>
</dbReference>
<dbReference type="SMART" id="SM00855">
    <property type="entry name" value="PGAM"/>
    <property type="match status" value="1"/>
</dbReference>
<gene>
    <name evidence="3" type="ORF">B7R25_08740</name>
</gene>
<dbReference type="Pfam" id="PF00300">
    <property type="entry name" value="His_Phos_1"/>
    <property type="match status" value="1"/>
</dbReference>
<dbReference type="InterPro" id="IPR029033">
    <property type="entry name" value="His_PPase_superfam"/>
</dbReference>
<dbReference type="Proteomes" id="UP000257080">
    <property type="component" value="Unassembled WGS sequence"/>
</dbReference>
<sequence length="212" mass="22908">MTVLHLARHGETVWHSENRYAGSSDIALTPKGVGQSQALARWAEAHGVTDIHTSDLQRAIQTARPSADALGLQLHQDARLREVHFGAGEGLTTEEMRVSFPGALQSYRRAPATSPLPTAESGQHAVDRAWPALHEIAGRRDGREPGNAHPERVALIVMHSTLLRLILCQTLGIPLDAYRTAFPTVINVAITTISLPRDGRSGGSLLAYNTPV</sequence>
<name>A0A3E0WAD1_9MICO</name>
<evidence type="ECO:0000313" key="3">
    <source>
        <dbReference type="EMBL" id="RFA27136.1"/>
    </source>
</evidence>
<comment type="caution">
    <text evidence="3">The sequence shown here is derived from an EMBL/GenBank/DDBJ whole genome shotgun (WGS) entry which is preliminary data.</text>
</comment>
<organism evidence="3 4">
    <name type="scientific">Subtercola boreus</name>
    <dbReference type="NCBI Taxonomy" id="120213"/>
    <lineage>
        <taxon>Bacteria</taxon>
        <taxon>Bacillati</taxon>
        <taxon>Actinomycetota</taxon>
        <taxon>Actinomycetes</taxon>
        <taxon>Micrococcales</taxon>
        <taxon>Microbacteriaceae</taxon>
        <taxon>Subtercola</taxon>
    </lineage>
</organism>
<dbReference type="InterPro" id="IPR050275">
    <property type="entry name" value="PGM_Phosphatase"/>
</dbReference>
<dbReference type="InterPro" id="IPR013078">
    <property type="entry name" value="His_Pase_superF_clade-1"/>
</dbReference>
<protein>
    <submittedName>
        <fullName evidence="3">Histidine phosphatase family protein</fullName>
    </submittedName>
</protein>
<accession>A0A3E0WAD1</accession>
<dbReference type="EMBL" id="NBXE01000020">
    <property type="protein sequence ID" value="RFA27136.1"/>
    <property type="molecule type" value="Genomic_DNA"/>
</dbReference>
<dbReference type="AlphaFoldDB" id="A0A3E0WAD1"/>
<dbReference type="SUPFAM" id="SSF53254">
    <property type="entry name" value="Phosphoglycerate mutase-like"/>
    <property type="match status" value="1"/>
</dbReference>
<dbReference type="GO" id="GO:0016791">
    <property type="term" value="F:phosphatase activity"/>
    <property type="evidence" value="ECO:0007669"/>
    <property type="project" value="TreeGrafter"/>
</dbReference>
<evidence type="ECO:0000313" key="4">
    <source>
        <dbReference type="Proteomes" id="UP000257080"/>
    </source>
</evidence>
<feature type="binding site" evidence="2">
    <location>
        <begin position="108"/>
        <end position="109"/>
    </location>
    <ligand>
        <name>substrate</name>
    </ligand>
</feature>
<reference evidence="3 4" key="1">
    <citation type="submission" date="2017-04" db="EMBL/GenBank/DDBJ databases">
        <title>Comparative genome analysis of Subtercola boreus.</title>
        <authorList>
            <person name="Cho Y.-J."/>
            <person name="Cho A."/>
            <person name="Kim O.-S."/>
            <person name="Lee J.-I."/>
        </authorList>
    </citation>
    <scope>NUCLEOTIDE SEQUENCE [LARGE SCALE GENOMIC DNA]</scope>
    <source>
        <strain evidence="3 4">P28004</strain>
    </source>
</reference>
<evidence type="ECO:0000256" key="2">
    <source>
        <dbReference type="PIRSR" id="PIRSR613078-2"/>
    </source>
</evidence>
<feature type="active site" description="Proton donor/acceptor" evidence="1">
    <location>
        <position position="82"/>
    </location>
</feature>
<feature type="binding site" evidence="2">
    <location>
        <position position="58"/>
    </location>
    <ligand>
        <name>substrate</name>
    </ligand>
</feature>
<dbReference type="Gene3D" id="3.40.50.1240">
    <property type="entry name" value="Phosphoglycerate mutase-like"/>
    <property type="match status" value="1"/>
</dbReference>